<protein>
    <submittedName>
        <fullName evidence="1">Uncharacterized protein</fullName>
    </submittedName>
</protein>
<name>A0A225WC80_9STRA</name>
<organism evidence="1 2">
    <name type="scientific">Phytophthora megakarya</name>
    <dbReference type="NCBI Taxonomy" id="4795"/>
    <lineage>
        <taxon>Eukaryota</taxon>
        <taxon>Sar</taxon>
        <taxon>Stramenopiles</taxon>
        <taxon>Oomycota</taxon>
        <taxon>Peronosporomycetes</taxon>
        <taxon>Peronosporales</taxon>
        <taxon>Peronosporaceae</taxon>
        <taxon>Phytophthora</taxon>
    </lineage>
</organism>
<gene>
    <name evidence="1" type="ORF">PHMEG_00011021</name>
</gene>
<accession>A0A225WC80</accession>
<dbReference type="EMBL" id="NBNE01001142">
    <property type="protein sequence ID" value="OWZ15346.1"/>
    <property type="molecule type" value="Genomic_DNA"/>
</dbReference>
<proteinExistence type="predicted"/>
<dbReference type="AlphaFoldDB" id="A0A225WC80"/>
<evidence type="ECO:0000313" key="2">
    <source>
        <dbReference type="Proteomes" id="UP000198211"/>
    </source>
</evidence>
<comment type="caution">
    <text evidence="1">The sequence shown here is derived from an EMBL/GenBank/DDBJ whole genome shotgun (WGS) entry which is preliminary data.</text>
</comment>
<reference evidence="2" key="1">
    <citation type="submission" date="2017-03" db="EMBL/GenBank/DDBJ databases">
        <title>Phytopthora megakarya and P. palmivora, two closely related causual agents of cacao black pod achieved similar genome size and gene model numbers by different mechanisms.</title>
        <authorList>
            <person name="Ali S."/>
            <person name="Shao J."/>
            <person name="Larry D.J."/>
            <person name="Kronmiller B."/>
            <person name="Shen D."/>
            <person name="Strem M.D."/>
            <person name="Melnick R.L."/>
            <person name="Guiltinan M.J."/>
            <person name="Tyler B.M."/>
            <person name="Meinhardt L.W."/>
            <person name="Bailey B.A."/>
        </authorList>
    </citation>
    <scope>NUCLEOTIDE SEQUENCE [LARGE SCALE GENOMIC DNA]</scope>
    <source>
        <strain evidence="2">zdho120</strain>
    </source>
</reference>
<keyword evidence="2" id="KW-1185">Reference proteome</keyword>
<evidence type="ECO:0000313" key="1">
    <source>
        <dbReference type="EMBL" id="OWZ15346.1"/>
    </source>
</evidence>
<dbReference type="OrthoDB" id="124418at2759"/>
<dbReference type="Proteomes" id="UP000198211">
    <property type="component" value="Unassembled WGS sequence"/>
</dbReference>
<sequence length="70" mass="7874">MNNLPVIFCENRDTRRYSTLDPICVETLCAAMGGVVVAVERSIASDMPDIFRLILDGWCRVGHDRILMFG</sequence>